<dbReference type="KEGG" id="kphy:AOZ06_04955"/>
<evidence type="ECO:0000313" key="1">
    <source>
        <dbReference type="EMBL" id="ALG06357.1"/>
    </source>
</evidence>
<dbReference type="AlphaFoldDB" id="A0A0N9HSS2"/>
<name>A0A0N9HSS2_9PSEU</name>
<accession>A0A0N9HSS2</accession>
<dbReference type="RefSeq" id="WP_054288333.1">
    <property type="nucleotide sequence ID" value="NZ_CP012752.1"/>
</dbReference>
<evidence type="ECO:0000313" key="2">
    <source>
        <dbReference type="Proteomes" id="UP000063699"/>
    </source>
</evidence>
<organism evidence="1 2">
    <name type="scientific">Kibdelosporangium phytohabitans</name>
    <dbReference type="NCBI Taxonomy" id="860235"/>
    <lineage>
        <taxon>Bacteria</taxon>
        <taxon>Bacillati</taxon>
        <taxon>Actinomycetota</taxon>
        <taxon>Actinomycetes</taxon>
        <taxon>Pseudonocardiales</taxon>
        <taxon>Pseudonocardiaceae</taxon>
        <taxon>Kibdelosporangium</taxon>
    </lineage>
</organism>
<sequence length="109" mass="12198">MGRHDGHHDEAIAATELLARAAEEGCALHLNWSTRDTDPRGLAAIDTDWPTGVLPRIDNAMPDPHTTDTAATEVLRRTPRSIPKPLRPVRIERDPDLLKRVRDGLRRLT</sequence>
<proteinExistence type="predicted"/>
<dbReference type="EMBL" id="CP012752">
    <property type="protein sequence ID" value="ALG06357.1"/>
    <property type="molecule type" value="Genomic_DNA"/>
</dbReference>
<dbReference type="STRING" id="860235.AOZ06_04955"/>
<keyword evidence="2" id="KW-1185">Reference proteome</keyword>
<protein>
    <submittedName>
        <fullName evidence="1">Uncharacterized protein</fullName>
    </submittedName>
</protein>
<dbReference type="OrthoDB" id="9872161at2"/>
<gene>
    <name evidence="1" type="ORF">AOZ06_04955</name>
</gene>
<reference evidence="1 2" key="1">
    <citation type="submission" date="2015-07" db="EMBL/GenBank/DDBJ databases">
        <title>Genome sequencing of Kibdelosporangium phytohabitans.</title>
        <authorList>
            <person name="Qin S."/>
            <person name="Xing K."/>
        </authorList>
    </citation>
    <scope>NUCLEOTIDE SEQUENCE [LARGE SCALE GENOMIC DNA]</scope>
    <source>
        <strain evidence="1 2">KLBMP1111</strain>
    </source>
</reference>
<dbReference type="Proteomes" id="UP000063699">
    <property type="component" value="Chromosome"/>
</dbReference>